<dbReference type="InterPro" id="IPR025201">
    <property type="entry name" value="KdpD_TM"/>
</dbReference>
<evidence type="ECO:0000256" key="13">
    <source>
        <dbReference type="SAM" id="Phobius"/>
    </source>
</evidence>
<dbReference type="OrthoDB" id="9806130at2"/>
<dbReference type="Gene3D" id="3.40.50.300">
    <property type="entry name" value="P-loop containing nucleotide triphosphate hydrolases"/>
    <property type="match status" value="1"/>
</dbReference>
<evidence type="ECO:0000256" key="12">
    <source>
        <dbReference type="ARBA" id="ARBA00023136"/>
    </source>
</evidence>
<proteinExistence type="predicted"/>
<keyword evidence="11" id="KW-0902">Two-component regulatory system</keyword>
<dbReference type="EC" id="2.7.13.3" evidence="3"/>
<dbReference type="InterPro" id="IPR006016">
    <property type="entry name" value="UspA"/>
</dbReference>
<keyword evidence="5" id="KW-0808">Transferase</keyword>
<dbReference type="Pfam" id="PF13492">
    <property type="entry name" value="GAF_3"/>
    <property type="match status" value="1"/>
</dbReference>
<sequence>MANTLRPEDARRPSAKAFLELATNERRGKLKVFLGMAPGVGKTYAMLSAARALKREGLDVVVGVVETHGRSETAALLDGLDVLPRRTVSYRNRTLMEFDIDAAIARRPALLLVDEFAHTNAPGLVHPKRYQDVEGVLQAGIDVWTTLNIQHLESLTDVVERIAGITVRETVPDKVLERADEIVVVDLPPEDLIQRLKEGKVYLPDNARRAMDQFFQMGNLTALRELALRRTADRVDEQMLSQLRRQGIEGPWPTAERLMVCVGDDELAEPVVRAAARMATALKSDWIAVHVVQSEREQTDRGSVRRMEKAMRLADRLGATTVRLRAKDLTAEVLAYAKRNNITQIIVGRSRPQLLDRWRGKSFSTELVAEAAGPSVTVVAPDAPLAPLSSPWHLPDISEFWSGGIAAVVAVAGGVIAGRMLEKITQLPNLSMIFLFAVLVCALRFGTYSAVAAAVLSFLAFNFFFIDPRYTLTIASPYELFGLLIFLVVAAATGGLAGRLREQANATRERAEATQALYEFSGKLSATTEIDDVLWLLAAQSAALVKGKSIILLEHANELSIAGGWPPDDTLGTADWAAARWAHRNGEPAGYLTETMPSAAFQFRPLIASAGPVGVLGVVPGDADEALPSATGSALQSFADQAAVAIERTRLFEQAAKAATAAESERLRGVLLSSISHDLRTPLASILGSATSLRQLGDRMRKQDRADLLATIEEEATRLSSFVSNLLDMTKVETGLLDIRRDWVDVADAVRGAAARARKIFPARHIETVIAANLPLIRGDAAMLEQVMFNLIDNAHKYSPPESVTRVSITPATGGGLHIRVTDDGIGIPPEALNKVFDKFYRAHVGDGRAPGTGLGLSICAGIVSAMGGTISAQSPIADGKGTEISILLPAGEESVSTETSPKDTA</sequence>
<dbReference type="Gene3D" id="3.30.450.40">
    <property type="match status" value="1"/>
</dbReference>
<gene>
    <name evidence="15" type="ordered locus">Hden_2934</name>
</gene>
<dbReference type="InterPro" id="IPR003594">
    <property type="entry name" value="HATPase_dom"/>
</dbReference>
<evidence type="ECO:0000256" key="5">
    <source>
        <dbReference type="ARBA" id="ARBA00022679"/>
    </source>
</evidence>
<dbReference type="InterPro" id="IPR036890">
    <property type="entry name" value="HATPase_C_sf"/>
</dbReference>
<dbReference type="CDD" id="cd00082">
    <property type="entry name" value="HisKA"/>
    <property type="match status" value="1"/>
</dbReference>
<keyword evidence="16" id="KW-1185">Reference proteome</keyword>
<protein>
    <recommendedName>
        <fullName evidence="3">histidine kinase</fullName>
        <ecNumber evidence="3">2.7.13.3</ecNumber>
    </recommendedName>
</protein>
<dbReference type="InterPro" id="IPR052023">
    <property type="entry name" value="Histidine_kinase_KdpD"/>
</dbReference>
<dbReference type="AlphaFoldDB" id="D8JV75"/>
<dbReference type="InterPro" id="IPR029016">
    <property type="entry name" value="GAF-like_dom_sf"/>
</dbReference>
<dbReference type="KEGG" id="hdn:Hden_2934"/>
<dbReference type="Gene3D" id="3.30.565.10">
    <property type="entry name" value="Histidine kinase-like ATPase, C-terminal domain"/>
    <property type="match status" value="1"/>
</dbReference>
<evidence type="ECO:0000313" key="15">
    <source>
        <dbReference type="EMBL" id="ADJ24729.1"/>
    </source>
</evidence>
<dbReference type="HOGENOM" id="CLU_000445_113_2_5"/>
<dbReference type="InterPro" id="IPR014729">
    <property type="entry name" value="Rossmann-like_a/b/a_fold"/>
</dbReference>
<evidence type="ECO:0000256" key="3">
    <source>
        <dbReference type="ARBA" id="ARBA00012438"/>
    </source>
</evidence>
<keyword evidence="4" id="KW-0597">Phosphoprotein</keyword>
<dbReference type="Pfam" id="PF00512">
    <property type="entry name" value="HisKA"/>
    <property type="match status" value="1"/>
</dbReference>
<dbReference type="Gene3D" id="3.40.50.620">
    <property type="entry name" value="HUPs"/>
    <property type="match status" value="1"/>
</dbReference>
<evidence type="ECO:0000313" key="16">
    <source>
        <dbReference type="Proteomes" id="UP000002033"/>
    </source>
</evidence>
<dbReference type="GO" id="GO:0005524">
    <property type="term" value="F:ATP binding"/>
    <property type="evidence" value="ECO:0007669"/>
    <property type="project" value="UniProtKB-KW"/>
</dbReference>
<feature type="domain" description="Histidine kinase" evidence="14">
    <location>
        <begin position="674"/>
        <end position="893"/>
    </location>
</feature>
<keyword evidence="6 13" id="KW-0812">Transmembrane</keyword>
<dbReference type="SUPFAM" id="SSF55781">
    <property type="entry name" value="GAF domain-like"/>
    <property type="match status" value="1"/>
</dbReference>
<dbReference type="InterPro" id="IPR038318">
    <property type="entry name" value="KdpD_sf"/>
</dbReference>
<dbReference type="Gene3D" id="1.10.287.130">
    <property type="match status" value="1"/>
</dbReference>
<dbReference type="InterPro" id="IPR004358">
    <property type="entry name" value="Sig_transdc_His_kin-like_C"/>
</dbReference>
<name>D8JV75_HYPDA</name>
<dbReference type="Pfam" id="PF13493">
    <property type="entry name" value="DUF4118"/>
    <property type="match status" value="1"/>
</dbReference>
<dbReference type="InterPro" id="IPR027417">
    <property type="entry name" value="P-loop_NTPase"/>
</dbReference>
<evidence type="ECO:0000256" key="8">
    <source>
        <dbReference type="ARBA" id="ARBA00022777"/>
    </source>
</evidence>
<dbReference type="FunFam" id="3.40.50.300:FF:000483">
    <property type="entry name" value="Sensor histidine kinase KdpD"/>
    <property type="match status" value="1"/>
</dbReference>
<evidence type="ECO:0000256" key="1">
    <source>
        <dbReference type="ARBA" id="ARBA00000085"/>
    </source>
</evidence>
<keyword evidence="12 13" id="KW-0472">Membrane</keyword>
<dbReference type="GO" id="GO:0005886">
    <property type="term" value="C:plasma membrane"/>
    <property type="evidence" value="ECO:0007669"/>
    <property type="project" value="TreeGrafter"/>
</dbReference>
<evidence type="ECO:0000256" key="6">
    <source>
        <dbReference type="ARBA" id="ARBA00022692"/>
    </source>
</evidence>
<dbReference type="Pfam" id="PF00582">
    <property type="entry name" value="Usp"/>
    <property type="match status" value="1"/>
</dbReference>
<dbReference type="STRING" id="582899.Hden_2934"/>
<feature type="transmembrane region" description="Helical" evidence="13">
    <location>
        <begin position="480"/>
        <end position="500"/>
    </location>
</feature>
<dbReference type="Gene3D" id="1.20.120.620">
    <property type="entry name" value="Backbone structure of the membrane domain of e. Coli histidine kinase receptor kdpd"/>
    <property type="match status" value="1"/>
</dbReference>
<dbReference type="PANTHER" id="PTHR45569">
    <property type="entry name" value="SENSOR PROTEIN KDPD"/>
    <property type="match status" value="1"/>
</dbReference>
<feature type="transmembrane region" description="Helical" evidence="13">
    <location>
        <begin position="433"/>
        <end position="460"/>
    </location>
</feature>
<dbReference type="SMART" id="SM00388">
    <property type="entry name" value="HisKA"/>
    <property type="match status" value="1"/>
</dbReference>
<evidence type="ECO:0000256" key="2">
    <source>
        <dbReference type="ARBA" id="ARBA00004141"/>
    </source>
</evidence>
<dbReference type="PANTHER" id="PTHR45569:SF1">
    <property type="entry name" value="SENSOR PROTEIN KDPD"/>
    <property type="match status" value="1"/>
</dbReference>
<dbReference type="SUPFAM" id="SSF52540">
    <property type="entry name" value="P-loop containing nucleoside triphosphate hydrolases"/>
    <property type="match status" value="1"/>
</dbReference>
<reference evidence="16" key="1">
    <citation type="journal article" date="2011" name="J. Bacteriol.">
        <title>Genome sequences of eight morphologically diverse alphaproteobacteria.</title>
        <authorList>
            <consortium name="US DOE Joint Genome Institute"/>
            <person name="Brown P.J."/>
            <person name="Kysela D.T."/>
            <person name="Buechlein A."/>
            <person name="Hemmerich C."/>
            <person name="Brun Y.V."/>
        </authorList>
    </citation>
    <scope>NUCLEOTIDE SEQUENCE [LARGE SCALE GENOMIC DNA]</scope>
    <source>
        <strain evidence="16">ATCC 51888 / DSM 1869 / NCIB 11706 / TK 0415</strain>
    </source>
</reference>
<dbReference type="Proteomes" id="UP000002033">
    <property type="component" value="Chromosome"/>
</dbReference>
<dbReference type="InterPro" id="IPR003852">
    <property type="entry name" value="Sig_transdc_His_kinase_KdpD_N"/>
</dbReference>
<dbReference type="SUPFAM" id="SSF52402">
    <property type="entry name" value="Adenine nucleotide alpha hydrolases-like"/>
    <property type="match status" value="1"/>
</dbReference>
<dbReference type="eggNOG" id="COG2205">
    <property type="taxonomic scope" value="Bacteria"/>
</dbReference>
<keyword evidence="9" id="KW-0067">ATP-binding</keyword>
<evidence type="ECO:0000256" key="7">
    <source>
        <dbReference type="ARBA" id="ARBA00022741"/>
    </source>
</evidence>
<dbReference type="EMBL" id="CP002083">
    <property type="protein sequence ID" value="ADJ24729.1"/>
    <property type="molecule type" value="Genomic_DNA"/>
</dbReference>
<accession>D8JV75</accession>
<keyword evidence="8 15" id="KW-0418">Kinase</keyword>
<feature type="transmembrane region" description="Helical" evidence="13">
    <location>
        <begin position="400"/>
        <end position="421"/>
    </location>
</feature>
<dbReference type="InterPro" id="IPR005467">
    <property type="entry name" value="His_kinase_dom"/>
</dbReference>
<evidence type="ECO:0000256" key="10">
    <source>
        <dbReference type="ARBA" id="ARBA00022989"/>
    </source>
</evidence>
<dbReference type="GO" id="GO:0000155">
    <property type="term" value="F:phosphorelay sensor kinase activity"/>
    <property type="evidence" value="ECO:0007669"/>
    <property type="project" value="InterPro"/>
</dbReference>
<keyword evidence="7" id="KW-0547">Nucleotide-binding</keyword>
<evidence type="ECO:0000256" key="9">
    <source>
        <dbReference type="ARBA" id="ARBA00022840"/>
    </source>
</evidence>
<dbReference type="InterPro" id="IPR003018">
    <property type="entry name" value="GAF"/>
</dbReference>
<comment type="catalytic activity">
    <reaction evidence="1">
        <text>ATP + protein L-histidine = ADP + protein N-phospho-L-histidine.</text>
        <dbReference type="EC" id="2.7.13.3"/>
    </reaction>
</comment>
<evidence type="ECO:0000259" key="14">
    <source>
        <dbReference type="PROSITE" id="PS50109"/>
    </source>
</evidence>
<dbReference type="PRINTS" id="PR00344">
    <property type="entry name" value="BCTRLSENSOR"/>
</dbReference>
<dbReference type="CDD" id="cd00075">
    <property type="entry name" value="HATPase"/>
    <property type="match status" value="1"/>
</dbReference>
<dbReference type="RefSeq" id="WP_013216888.1">
    <property type="nucleotide sequence ID" value="NC_014313.1"/>
</dbReference>
<dbReference type="InterPro" id="IPR036097">
    <property type="entry name" value="HisK_dim/P_sf"/>
</dbReference>
<dbReference type="InterPro" id="IPR003661">
    <property type="entry name" value="HisK_dim/P_dom"/>
</dbReference>
<keyword evidence="10 13" id="KW-1133">Transmembrane helix</keyword>
<dbReference type="SUPFAM" id="SSF47384">
    <property type="entry name" value="Homodimeric domain of signal transducing histidine kinase"/>
    <property type="match status" value="1"/>
</dbReference>
<organism evidence="15 16">
    <name type="scientific">Hyphomicrobium denitrificans (strain ATCC 51888 / DSM 1869 / NCIMB 11706 / TK 0415)</name>
    <dbReference type="NCBI Taxonomy" id="582899"/>
    <lineage>
        <taxon>Bacteria</taxon>
        <taxon>Pseudomonadati</taxon>
        <taxon>Pseudomonadota</taxon>
        <taxon>Alphaproteobacteria</taxon>
        <taxon>Hyphomicrobiales</taxon>
        <taxon>Hyphomicrobiaceae</taxon>
        <taxon>Hyphomicrobium</taxon>
    </lineage>
</organism>
<evidence type="ECO:0000256" key="11">
    <source>
        <dbReference type="ARBA" id="ARBA00023012"/>
    </source>
</evidence>
<dbReference type="GO" id="GO:0005737">
    <property type="term" value="C:cytoplasm"/>
    <property type="evidence" value="ECO:0007669"/>
    <property type="project" value="UniProtKB-ARBA"/>
</dbReference>
<dbReference type="Pfam" id="PF02702">
    <property type="entry name" value="KdpD"/>
    <property type="match status" value="1"/>
</dbReference>
<dbReference type="SMART" id="SM00387">
    <property type="entry name" value="HATPase_c"/>
    <property type="match status" value="1"/>
</dbReference>
<evidence type="ECO:0000256" key="4">
    <source>
        <dbReference type="ARBA" id="ARBA00022553"/>
    </source>
</evidence>
<dbReference type="Pfam" id="PF02518">
    <property type="entry name" value="HATPase_c"/>
    <property type="match status" value="1"/>
</dbReference>
<dbReference type="SUPFAM" id="SSF55874">
    <property type="entry name" value="ATPase domain of HSP90 chaperone/DNA topoisomerase II/histidine kinase"/>
    <property type="match status" value="1"/>
</dbReference>
<comment type="subcellular location">
    <subcellularLocation>
        <location evidence="2">Membrane</location>
        <topology evidence="2">Multi-pass membrane protein</topology>
    </subcellularLocation>
</comment>
<dbReference type="PROSITE" id="PS50109">
    <property type="entry name" value="HIS_KIN"/>
    <property type="match status" value="1"/>
</dbReference>